<protein>
    <submittedName>
        <fullName evidence="11">Phosphoglucomutase</fullName>
    </submittedName>
</protein>
<dbReference type="Gene3D" id="3.40.120.10">
    <property type="entry name" value="Alpha-D-Glucose-1,6-Bisphosphate, subunit A, domain 3"/>
    <property type="match status" value="3"/>
</dbReference>
<dbReference type="SUPFAM" id="SSF55957">
    <property type="entry name" value="Phosphoglucomutase, C-terminal domain"/>
    <property type="match status" value="1"/>
</dbReference>
<reference evidence="11" key="1">
    <citation type="submission" date="2020-04" db="EMBL/GenBank/DDBJ databases">
        <title>Deep metagenomics examines the oral microbiome during advanced dental caries in children, revealing novel taxa and co-occurrences with host molecules.</title>
        <authorList>
            <person name="Baker J.L."/>
            <person name="Morton J.T."/>
            <person name="Dinis M."/>
            <person name="Alvarez R."/>
            <person name="Tran N.C."/>
            <person name="Knight R."/>
            <person name="Edlund A."/>
        </authorList>
    </citation>
    <scope>NUCLEOTIDE SEQUENCE</scope>
    <source>
        <strain evidence="11">JCVI_38_bin.5</strain>
    </source>
</reference>
<evidence type="ECO:0000259" key="9">
    <source>
        <dbReference type="Pfam" id="PF02879"/>
    </source>
</evidence>
<dbReference type="Pfam" id="PF00408">
    <property type="entry name" value="PGM_PMM_IV"/>
    <property type="match status" value="1"/>
</dbReference>
<evidence type="ECO:0000256" key="3">
    <source>
        <dbReference type="ARBA" id="ARBA00022553"/>
    </source>
</evidence>
<feature type="domain" description="Alpha-D-phosphohexomutase C-terminal" evidence="7">
    <location>
        <begin position="423"/>
        <end position="458"/>
    </location>
</feature>
<dbReference type="Pfam" id="PF02879">
    <property type="entry name" value="PGM_PMM_II"/>
    <property type="match status" value="1"/>
</dbReference>
<dbReference type="InterPro" id="IPR016055">
    <property type="entry name" value="A-D-PHexomutase_a/b/a-I/II/III"/>
</dbReference>
<feature type="domain" description="Alpha-D-phosphohexomutase alpha/beta/alpha" evidence="8">
    <location>
        <begin position="10"/>
        <end position="138"/>
    </location>
</feature>
<dbReference type="RefSeq" id="WP_315573563.1">
    <property type="nucleotide sequence ID" value="NZ_CAUTZM010000015.1"/>
</dbReference>
<dbReference type="Pfam" id="PF02878">
    <property type="entry name" value="PGM_PMM_I"/>
    <property type="match status" value="1"/>
</dbReference>
<comment type="caution">
    <text evidence="11">The sequence shown here is derived from an EMBL/GenBank/DDBJ whole genome shotgun (WGS) entry which is preliminary data.</text>
</comment>
<keyword evidence="4" id="KW-0479">Metal-binding</keyword>
<evidence type="ECO:0000259" key="7">
    <source>
        <dbReference type="Pfam" id="PF00408"/>
    </source>
</evidence>
<dbReference type="GO" id="GO:0005975">
    <property type="term" value="P:carbohydrate metabolic process"/>
    <property type="evidence" value="ECO:0007669"/>
    <property type="project" value="InterPro"/>
</dbReference>
<dbReference type="InterPro" id="IPR036900">
    <property type="entry name" value="A-D-PHexomutase_C_sf"/>
</dbReference>
<organism evidence="11 12">
    <name type="scientific">Lancefieldella rimae</name>
    <dbReference type="NCBI Taxonomy" id="1383"/>
    <lineage>
        <taxon>Bacteria</taxon>
        <taxon>Bacillati</taxon>
        <taxon>Actinomycetota</taxon>
        <taxon>Coriobacteriia</taxon>
        <taxon>Coriobacteriales</taxon>
        <taxon>Atopobiaceae</taxon>
        <taxon>Lancefieldella</taxon>
    </lineage>
</organism>
<keyword evidence="3" id="KW-0597">Phosphoprotein</keyword>
<keyword evidence="6" id="KW-0413">Isomerase</keyword>
<evidence type="ECO:0000259" key="10">
    <source>
        <dbReference type="Pfam" id="PF02880"/>
    </source>
</evidence>
<evidence type="ECO:0000256" key="6">
    <source>
        <dbReference type="ARBA" id="ARBA00023235"/>
    </source>
</evidence>
<dbReference type="InterPro" id="IPR005844">
    <property type="entry name" value="A-D-PHexomutase_a/b/a-I"/>
</dbReference>
<feature type="domain" description="Alpha-D-phosphohexomutase alpha/beta/alpha" evidence="10">
    <location>
        <begin position="263"/>
        <end position="370"/>
    </location>
</feature>
<evidence type="ECO:0000313" key="11">
    <source>
        <dbReference type="EMBL" id="MBF4807277.1"/>
    </source>
</evidence>
<evidence type="ECO:0000256" key="2">
    <source>
        <dbReference type="ARBA" id="ARBA00010231"/>
    </source>
</evidence>
<feature type="domain" description="Alpha-D-phosphohexomutase alpha/beta/alpha" evidence="9">
    <location>
        <begin position="157"/>
        <end position="257"/>
    </location>
</feature>
<dbReference type="GO" id="GO:0016868">
    <property type="term" value="F:intramolecular phosphotransferase activity"/>
    <property type="evidence" value="ECO:0007669"/>
    <property type="project" value="InterPro"/>
</dbReference>
<dbReference type="InterPro" id="IPR005843">
    <property type="entry name" value="A-D-PHexomutase_C"/>
</dbReference>
<evidence type="ECO:0000259" key="8">
    <source>
        <dbReference type="Pfam" id="PF02878"/>
    </source>
</evidence>
<comment type="similarity">
    <text evidence="2">Belongs to the phosphohexose mutase family.</text>
</comment>
<dbReference type="PANTHER" id="PTHR43771">
    <property type="entry name" value="PHOSPHOMANNOMUTASE"/>
    <property type="match status" value="1"/>
</dbReference>
<dbReference type="InterPro" id="IPR005846">
    <property type="entry name" value="A-D-PHexomutase_a/b/a-III"/>
</dbReference>
<dbReference type="PRINTS" id="PR00509">
    <property type="entry name" value="PGMPMM"/>
</dbReference>
<gene>
    <name evidence="11" type="ORF">HXK26_01080</name>
</gene>
<dbReference type="GO" id="GO:0046872">
    <property type="term" value="F:metal ion binding"/>
    <property type="evidence" value="ECO:0007669"/>
    <property type="project" value="UniProtKB-KW"/>
</dbReference>
<dbReference type="PANTHER" id="PTHR43771:SF1">
    <property type="entry name" value="PHOSPHOMANNOMUTASE"/>
    <property type="match status" value="1"/>
</dbReference>
<sequence>MDKNTDILRFSSDGWQARYDKGFTQENVIRLSDALGRVWADEQPGATVIVGYDTRVNSSEYAKLVAQVLSAHGLEVKLSDRFCPTPAVGFACAASDDAVGGVIVTATELSCEYNGIIVRDYNGGPIDRNILEVVEQQIPLVPTKDRGSYQSIDLMTPYLDALFADIDSQAIGEAHLRVVVDPMYGAASGYFAELLRRLGCSVKEIHVGPQDDFGGIHPQPADPWADECSNVVQEVGADLGILFDGDGDRAAIVDSSGHLLTPHEFVPLMIKHLVAFRGETGRVVSTLTCSASISRQAERWGLETVSVPVGFARIYSEIEAGNVLLAAEEYGGLCFPQHLLERDGLLAGLYMVELAAKSGRSIAELVAEDTAELGRMCYMRRGVRLDSAATQAFRNILPGLNPVDVAGYTPVSVSHADGLRLQFADDSWVLIRPSRTDALVRVYAEAPTETQRDKLLDAACEIVRNEA</sequence>
<evidence type="ECO:0000256" key="5">
    <source>
        <dbReference type="ARBA" id="ARBA00022842"/>
    </source>
</evidence>
<dbReference type="AlphaFoldDB" id="A0A930YSQ2"/>
<name>A0A930YSQ2_9ACTN</name>
<proteinExistence type="inferred from homology"/>
<dbReference type="Pfam" id="PF02880">
    <property type="entry name" value="PGM_PMM_III"/>
    <property type="match status" value="1"/>
</dbReference>
<evidence type="ECO:0000256" key="1">
    <source>
        <dbReference type="ARBA" id="ARBA00001946"/>
    </source>
</evidence>
<comment type="cofactor">
    <cofactor evidence="1">
        <name>Mg(2+)</name>
        <dbReference type="ChEBI" id="CHEBI:18420"/>
    </cofactor>
</comment>
<evidence type="ECO:0000313" key="12">
    <source>
        <dbReference type="Proteomes" id="UP000698335"/>
    </source>
</evidence>
<dbReference type="Gene3D" id="3.30.310.50">
    <property type="entry name" value="Alpha-D-phosphohexomutase, C-terminal domain"/>
    <property type="match status" value="1"/>
</dbReference>
<accession>A0A930YSQ2</accession>
<dbReference type="Proteomes" id="UP000698335">
    <property type="component" value="Unassembled WGS sequence"/>
</dbReference>
<dbReference type="EMBL" id="JABZGW010000019">
    <property type="protein sequence ID" value="MBF4807277.1"/>
    <property type="molecule type" value="Genomic_DNA"/>
</dbReference>
<keyword evidence="5" id="KW-0460">Magnesium</keyword>
<evidence type="ECO:0000256" key="4">
    <source>
        <dbReference type="ARBA" id="ARBA00022723"/>
    </source>
</evidence>
<dbReference type="InterPro" id="IPR005841">
    <property type="entry name" value="Alpha-D-phosphohexomutase_SF"/>
</dbReference>
<dbReference type="InterPro" id="IPR005845">
    <property type="entry name" value="A-D-PHexomutase_a/b/a-II"/>
</dbReference>
<dbReference type="SUPFAM" id="SSF53738">
    <property type="entry name" value="Phosphoglucomutase, first 3 domains"/>
    <property type="match status" value="3"/>
</dbReference>